<dbReference type="EMBL" id="CAMXCT030002874">
    <property type="protein sequence ID" value="CAL4788323.1"/>
    <property type="molecule type" value="Genomic_DNA"/>
</dbReference>
<evidence type="ECO:0000313" key="3">
    <source>
        <dbReference type="Proteomes" id="UP001152797"/>
    </source>
</evidence>
<reference evidence="1" key="1">
    <citation type="submission" date="2022-10" db="EMBL/GenBank/DDBJ databases">
        <authorList>
            <person name="Chen Y."/>
            <person name="Dougan E. K."/>
            <person name="Chan C."/>
            <person name="Rhodes N."/>
            <person name="Thang M."/>
        </authorList>
    </citation>
    <scope>NUCLEOTIDE SEQUENCE</scope>
</reference>
<dbReference type="Proteomes" id="UP001152797">
    <property type="component" value="Unassembled WGS sequence"/>
</dbReference>
<dbReference type="EMBL" id="CAMXCT010002874">
    <property type="protein sequence ID" value="CAI4001011.1"/>
    <property type="molecule type" value="Genomic_DNA"/>
</dbReference>
<keyword evidence="3" id="KW-1185">Reference proteome</keyword>
<reference evidence="2 3" key="2">
    <citation type="submission" date="2024-05" db="EMBL/GenBank/DDBJ databases">
        <authorList>
            <person name="Chen Y."/>
            <person name="Shah S."/>
            <person name="Dougan E. K."/>
            <person name="Thang M."/>
            <person name="Chan C."/>
        </authorList>
    </citation>
    <scope>NUCLEOTIDE SEQUENCE [LARGE SCALE GENOMIC DNA]</scope>
</reference>
<dbReference type="InterPro" id="IPR044925">
    <property type="entry name" value="His-Me_finger_sf"/>
</dbReference>
<comment type="caution">
    <text evidence="1">The sequence shown here is derived from an EMBL/GenBank/DDBJ whole genome shotgun (WGS) entry which is preliminary data.</text>
</comment>
<sequence>MASEVAKLTAEALRSPDCAFSATKATKAAWDAASVASTAASAGATLAALAMQATELTVQSFTTAGQALTAVQSQAMKTVGQASGSGGAAELKVMGGVVIICAGLWDVVWGIEGLVAGHGHQNMMTKIKEGCDKLLAVLKKGCDDQRMSGEAKAIQAEVDSIRSWIRVHNGSQGGARITGGVAGITSGILLLLAPVTWGATLIPAAVTGGIAATTTTTSAVAKGFVDADHAKQLEERLAALQKSLDSIFRKEAAGNPSLAQECPNICKIKANRMTLAYTMTKGKGMPRFGDPPRGDTDAIKKTRFPRWYRASLIIDDCHRCTTPWYDNYAGLEKEMVQLDRGHIVPAKLGRSGSFVNLFAQNRKQNRGAWRREEEKMVNLICEAREGAKIEWSIDLVRGESHYLVCRLLQRLVLLILLCAGPLLRACWPTCFEFYNQSCVMMDSWVTLG</sequence>
<dbReference type="AlphaFoldDB" id="A0A9P1D143"/>
<gene>
    <name evidence="1" type="ORF">C1SCF055_LOCUS27088</name>
</gene>
<evidence type="ECO:0000313" key="2">
    <source>
        <dbReference type="EMBL" id="CAL4788323.1"/>
    </source>
</evidence>
<evidence type="ECO:0000313" key="1">
    <source>
        <dbReference type="EMBL" id="CAI4001011.1"/>
    </source>
</evidence>
<organism evidence="1">
    <name type="scientific">Cladocopium goreaui</name>
    <dbReference type="NCBI Taxonomy" id="2562237"/>
    <lineage>
        <taxon>Eukaryota</taxon>
        <taxon>Sar</taxon>
        <taxon>Alveolata</taxon>
        <taxon>Dinophyceae</taxon>
        <taxon>Suessiales</taxon>
        <taxon>Symbiodiniaceae</taxon>
        <taxon>Cladocopium</taxon>
    </lineage>
</organism>
<name>A0A9P1D143_9DINO</name>
<accession>A0A9P1D143</accession>
<dbReference type="SUPFAM" id="SSF54060">
    <property type="entry name" value="His-Me finger endonucleases"/>
    <property type="match status" value="1"/>
</dbReference>
<proteinExistence type="predicted"/>
<protein>
    <submittedName>
        <fullName evidence="1">Uncharacterized protein</fullName>
    </submittedName>
</protein>
<dbReference type="EMBL" id="CAMXCT020002874">
    <property type="protein sequence ID" value="CAL1154386.1"/>
    <property type="molecule type" value="Genomic_DNA"/>
</dbReference>